<sequence>MPRRFKLDNVEYLLLTFSDCPVEFDPQGIIDAVVSTGAVYRLGRELHQNGAPHYHCFVWWVGGFSHPDAGQLFMVDGRRCNIKKFTANPGRRWDYVGKYAGHKEGHYIIGDQCDRPGGDKDDSERTQSDIWSEIINATNEGEFFEKLAALAPKQLGCNFGSLKLYADWKYRPEVAERCGPAVSGPITTLVDCSISMTSQSPPNMPSSTTSVEDLGSFQDTRTGWVVNFSSQ</sequence>
<protein>
    <submittedName>
        <fullName evidence="1">Replication-associated protein</fullName>
    </submittedName>
</protein>
<dbReference type="Gene3D" id="3.40.1310.20">
    <property type="match status" value="1"/>
</dbReference>
<dbReference type="SUPFAM" id="SSF55464">
    <property type="entry name" value="Origin of replication-binding domain, RBD-like"/>
    <property type="match status" value="1"/>
</dbReference>
<accession>A0A8A4XD94</accession>
<name>A0A8A4XD94_9VIRU</name>
<proteinExistence type="predicted"/>
<dbReference type="EMBL" id="MW182959">
    <property type="protein sequence ID" value="QTE03639.1"/>
    <property type="molecule type" value="Genomic_DNA"/>
</dbReference>
<organism evidence="1">
    <name type="scientific">Periparus ater Genomoviridae sp</name>
    <dbReference type="NCBI Taxonomy" id="2814985"/>
    <lineage>
        <taxon>Viruses</taxon>
        <taxon>Monodnaviria</taxon>
        <taxon>Shotokuvirae</taxon>
        <taxon>Cressdnaviricota</taxon>
        <taxon>Repensiviricetes</taxon>
        <taxon>Geplafuvirales</taxon>
        <taxon>Genomoviridae</taxon>
    </lineage>
</organism>
<evidence type="ECO:0000313" key="1">
    <source>
        <dbReference type="EMBL" id="QTE03639.1"/>
    </source>
</evidence>
<reference evidence="1" key="1">
    <citation type="submission" date="2020-10" db="EMBL/GenBank/DDBJ databases">
        <title>CRESS DNA virus dark matter in the feces of wild birds.</title>
        <authorList>
            <person name="Yang S."/>
            <person name="Zhang W."/>
        </authorList>
    </citation>
    <scope>NUCLEOTIDE SEQUENCE</scope>
    <source>
        <strain evidence="1">Coa197gen1</strain>
    </source>
</reference>